<evidence type="ECO:0000256" key="9">
    <source>
        <dbReference type="SAM" id="Phobius"/>
    </source>
</evidence>
<name>A0A194UYF6_CYTMA</name>
<dbReference type="Pfam" id="PF04756">
    <property type="entry name" value="OST3_OST6"/>
    <property type="match status" value="1"/>
</dbReference>
<gene>
    <name evidence="11" type="ORF">VP1G_03957</name>
</gene>
<sequence length="331" mass="36735">MRWSSILLPFTLLGAGVLGAKKADTSDLYQEYQTKAVSGNPVKLDDASYKQITSLPRDYTVAVLLTALDSRFACQICREFDPEWKLLSKSWAKGDKAGESRLIFSVLDFNEGRETFMSLGLQTAPVLLLFQPSTGEFAVPNVDPLRFDFTTGGPSAESVRNWIARHLPGRPHPEINRPTNYFAWITAGVGFLGLVSLWNIVWPVVGPWVMNRKCWAILSLITILTCICGTMFNRIRNVPYAGQDGRGHVSFIAAGFQSQYQIESQIVAFMYAVLSFCAIGLADRAPRVGSAKLQKALIFVYAGVMFGMYSFLLSIFRVKNGGYPFALPPFL</sequence>
<dbReference type="SUPFAM" id="SSF52833">
    <property type="entry name" value="Thioredoxin-like"/>
    <property type="match status" value="1"/>
</dbReference>
<dbReference type="PANTHER" id="PTHR12692:SF0">
    <property type="entry name" value="GH11935P"/>
    <property type="match status" value="1"/>
</dbReference>
<evidence type="ECO:0000256" key="1">
    <source>
        <dbReference type="ARBA" id="ARBA00002791"/>
    </source>
</evidence>
<keyword evidence="12" id="KW-1185">Reference proteome</keyword>
<keyword evidence="7 9" id="KW-1133">Transmembrane helix</keyword>
<dbReference type="PANTHER" id="PTHR12692">
    <property type="entry name" value="DOLICHYL-DIPHOSPHOOLIGOSACCHARIDE--PROTEIN GLYCOSYLTRANSFERASE-RELATED"/>
    <property type="match status" value="1"/>
</dbReference>
<comment type="subcellular location">
    <subcellularLocation>
        <location evidence="2">Endoplasmic reticulum membrane</location>
        <topology evidence="2">Multi-pass membrane protein</topology>
    </subcellularLocation>
</comment>
<keyword evidence="8 9" id="KW-0472">Membrane</keyword>
<organism evidence="11 12">
    <name type="scientific">Cytospora mali</name>
    <name type="common">Apple Valsa canker fungus</name>
    <name type="synonym">Valsa mali</name>
    <dbReference type="NCBI Taxonomy" id="578113"/>
    <lineage>
        <taxon>Eukaryota</taxon>
        <taxon>Fungi</taxon>
        <taxon>Dikarya</taxon>
        <taxon>Ascomycota</taxon>
        <taxon>Pezizomycotina</taxon>
        <taxon>Sordariomycetes</taxon>
        <taxon>Sordariomycetidae</taxon>
        <taxon>Diaporthales</taxon>
        <taxon>Cytosporaceae</taxon>
        <taxon>Cytospora</taxon>
    </lineage>
</organism>
<evidence type="ECO:0000256" key="8">
    <source>
        <dbReference type="ARBA" id="ARBA00023136"/>
    </source>
</evidence>
<reference evidence="12" key="1">
    <citation type="submission" date="2014-12" db="EMBL/GenBank/DDBJ databases">
        <title>Genome Sequence of Valsa Canker Pathogens Uncovers a Specific Adaption of Colonization on Woody Bark.</title>
        <authorList>
            <person name="Yin Z."/>
            <person name="Liu H."/>
            <person name="Gao X."/>
            <person name="Li Z."/>
            <person name="Song N."/>
            <person name="Ke X."/>
            <person name="Dai Q."/>
            <person name="Wu Y."/>
            <person name="Sun Y."/>
            <person name="Xu J.-R."/>
            <person name="Kang Z.K."/>
            <person name="Wang L."/>
            <person name="Huang L."/>
        </authorList>
    </citation>
    <scope>NUCLEOTIDE SEQUENCE [LARGE SCALE GENOMIC DNA]</scope>
    <source>
        <strain evidence="12">SXYL134</strain>
    </source>
</reference>
<evidence type="ECO:0000256" key="2">
    <source>
        <dbReference type="ARBA" id="ARBA00004477"/>
    </source>
</evidence>
<proteinExistence type="inferred from homology"/>
<keyword evidence="5 10" id="KW-0732">Signal</keyword>
<dbReference type="Gene3D" id="3.40.30.10">
    <property type="entry name" value="Glutaredoxin"/>
    <property type="match status" value="1"/>
</dbReference>
<dbReference type="GO" id="GO:0018279">
    <property type="term" value="P:protein N-linked glycosylation via asparagine"/>
    <property type="evidence" value="ECO:0007669"/>
    <property type="project" value="TreeGrafter"/>
</dbReference>
<evidence type="ECO:0000256" key="5">
    <source>
        <dbReference type="ARBA" id="ARBA00022729"/>
    </source>
</evidence>
<dbReference type="Proteomes" id="UP000078576">
    <property type="component" value="Unassembled WGS sequence"/>
</dbReference>
<dbReference type="InterPro" id="IPR036249">
    <property type="entry name" value="Thioredoxin-like_sf"/>
</dbReference>
<feature type="signal peptide" evidence="10">
    <location>
        <begin position="1"/>
        <end position="19"/>
    </location>
</feature>
<dbReference type="GO" id="GO:0008250">
    <property type="term" value="C:oligosaccharyltransferase complex"/>
    <property type="evidence" value="ECO:0007669"/>
    <property type="project" value="TreeGrafter"/>
</dbReference>
<feature type="transmembrane region" description="Helical" evidence="9">
    <location>
        <begin position="266"/>
        <end position="284"/>
    </location>
</feature>
<evidence type="ECO:0000256" key="6">
    <source>
        <dbReference type="ARBA" id="ARBA00022824"/>
    </source>
</evidence>
<comment type="function">
    <text evidence="1">Subunit of the oligosaccharyl transferase (OST) complex that catalyzes the initial transfer of a defined glycan (Glc(3)Man(9)GlcNAc(2) in eukaryotes) from the lipid carrier dolichol-pyrophosphate to an asparagine residue within an Asn-X-Ser/Thr consensus motif in nascent polypeptide chains, the first step in protein N-glycosylation. N-glycosylation occurs cotranslationally and the complex associates with the Sec61 complex at the channel-forming translocon complex that mediates protein translocation across the endoplasmic reticulum (ER). All subunits are required for a maximal enzyme activity.</text>
</comment>
<evidence type="ECO:0000256" key="4">
    <source>
        <dbReference type="ARBA" id="ARBA00022692"/>
    </source>
</evidence>
<feature type="chain" id="PRO_5008265980" evidence="10">
    <location>
        <begin position="20"/>
        <end position="331"/>
    </location>
</feature>
<comment type="similarity">
    <text evidence="3">Belongs to the OST3/OST6 family.</text>
</comment>
<dbReference type="FunFam" id="3.40.30.10:FF:000302">
    <property type="entry name" value="Oligosaccharyl transferase subunit (Gamma), putative"/>
    <property type="match status" value="1"/>
</dbReference>
<accession>A0A194UYF6</accession>
<dbReference type="EMBL" id="KN714691">
    <property type="protein sequence ID" value="KUI56654.1"/>
    <property type="molecule type" value="Genomic_DNA"/>
</dbReference>
<dbReference type="AlphaFoldDB" id="A0A194UYF6"/>
<keyword evidence="4 9" id="KW-0812">Transmembrane</keyword>
<evidence type="ECO:0000313" key="11">
    <source>
        <dbReference type="EMBL" id="KUI56654.1"/>
    </source>
</evidence>
<feature type="transmembrane region" description="Helical" evidence="9">
    <location>
        <begin position="181"/>
        <end position="202"/>
    </location>
</feature>
<dbReference type="STRING" id="694573.A0A194UYF6"/>
<evidence type="ECO:0000256" key="3">
    <source>
        <dbReference type="ARBA" id="ARBA00009561"/>
    </source>
</evidence>
<protein>
    <submittedName>
        <fullName evidence="11">Magnesium transporter protein 1</fullName>
    </submittedName>
</protein>
<feature type="transmembrane region" description="Helical" evidence="9">
    <location>
        <begin position="296"/>
        <end position="316"/>
    </location>
</feature>
<feature type="transmembrane region" description="Helical" evidence="9">
    <location>
        <begin position="214"/>
        <end position="232"/>
    </location>
</feature>
<evidence type="ECO:0000313" key="12">
    <source>
        <dbReference type="Proteomes" id="UP000078576"/>
    </source>
</evidence>
<dbReference type="OrthoDB" id="67566at2759"/>
<dbReference type="InterPro" id="IPR021149">
    <property type="entry name" value="OligosaccharylTrfase_OST3/OST6"/>
</dbReference>
<evidence type="ECO:0000256" key="7">
    <source>
        <dbReference type="ARBA" id="ARBA00022989"/>
    </source>
</evidence>
<evidence type="ECO:0000256" key="10">
    <source>
        <dbReference type="SAM" id="SignalP"/>
    </source>
</evidence>
<keyword evidence="6" id="KW-0256">Endoplasmic reticulum</keyword>